<keyword evidence="2" id="KW-1185">Reference proteome</keyword>
<proteinExistence type="predicted"/>
<name>A0A673SPD3_SURSU</name>
<dbReference type="Proteomes" id="UP000472268">
    <property type="component" value="Chromosome 5"/>
</dbReference>
<accession>A0A673SPD3</accession>
<reference evidence="1 2" key="1">
    <citation type="submission" date="2019-05" db="EMBL/GenBank/DDBJ databases">
        <title>A Chromosome-scale Meerkat (S. suricatta) Genome Assembly.</title>
        <authorList>
            <person name="Dudchenko O."/>
            <person name="Lieberman Aiden E."/>
            <person name="Tung J."/>
            <person name="Barreiro L.B."/>
            <person name="Clutton-Brock T.H."/>
        </authorList>
    </citation>
    <scope>NUCLEOTIDE SEQUENCE [LARGE SCALE GENOMIC DNA]</scope>
</reference>
<dbReference type="Ensembl" id="ENSSSUT00005001436.1">
    <property type="protein sequence ID" value="ENSSSUP00005001213.1"/>
    <property type="gene ID" value="ENSSSUG00005000871.1"/>
</dbReference>
<evidence type="ECO:0000313" key="2">
    <source>
        <dbReference type="Proteomes" id="UP000472268"/>
    </source>
</evidence>
<dbReference type="OMA" id="DGVHPCD"/>
<reference evidence="1" key="2">
    <citation type="submission" date="2025-08" db="UniProtKB">
        <authorList>
            <consortium name="Ensembl"/>
        </authorList>
    </citation>
    <scope>IDENTIFICATION</scope>
</reference>
<reference evidence="1" key="3">
    <citation type="submission" date="2025-09" db="UniProtKB">
        <authorList>
            <consortium name="Ensembl"/>
        </authorList>
    </citation>
    <scope>IDENTIFICATION</scope>
</reference>
<evidence type="ECO:0000313" key="1">
    <source>
        <dbReference type="Ensembl" id="ENSSSUP00005001213.1"/>
    </source>
</evidence>
<dbReference type="AlphaFoldDB" id="A0A673SPD3"/>
<protein>
    <submittedName>
        <fullName evidence="1">Uncharacterized protein</fullName>
    </submittedName>
</protein>
<organism evidence="1 2">
    <name type="scientific">Suricata suricatta</name>
    <name type="common">Meerkat</name>
    <dbReference type="NCBI Taxonomy" id="37032"/>
    <lineage>
        <taxon>Eukaryota</taxon>
        <taxon>Metazoa</taxon>
        <taxon>Chordata</taxon>
        <taxon>Craniata</taxon>
        <taxon>Vertebrata</taxon>
        <taxon>Euteleostomi</taxon>
        <taxon>Mammalia</taxon>
        <taxon>Eutheria</taxon>
        <taxon>Laurasiatheria</taxon>
        <taxon>Carnivora</taxon>
        <taxon>Feliformia</taxon>
        <taxon>Herpestidae</taxon>
        <taxon>Suricata</taxon>
    </lineage>
</organism>
<sequence>PASRTSPTWLPEDCQVGLSAGELRVGEHHDAVLGGFVETNHSGPLTEGVHPRDHFVLAQVLAGLVVRVRAPLPLGAAGIWAGGALLTRLSKSSWLCALALPTDTAPTVAADLAILGQARADVC</sequence>